<dbReference type="SUPFAM" id="SSF54106">
    <property type="entry name" value="LysM domain"/>
    <property type="match status" value="1"/>
</dbReference>
<keyword evidence="12" id="KW-1185">Reference proteome</keyword>
<dbReference type="InterPro" id="IPR050695">
    <property type="entry name" value="N-acetylmuramoyl_amidase_3"/>
</dbReference>
<dbReference type="GO" id="GO:0008745">
    <property type="term" value="F:N-acetylmuramoyl-L-alanine amidase activity"/>
    <property type="evidence" value="ECO:0007669"/>
    <property type="project" value="UniProtKB-EC"/>
</dbReference>
<keyword evidence="6" id="KW-0574">Periplasm</keyword>
<dbReference type="SUPFAM" id="SSF53187">
    <property type="entry name" value="Zn-dependent exopeptidases"/>
    <property type="match status" value="1"/>
</dbReference>
<feature type="domain" description="LysM" evidence="10">
    <location>
        <begin position="404"/>
        <end position="447"/>
    </location>
</feature>
<dbReference type="EMBL" id="AAQH01000008">
    <property type="protein sequence ID" value="EAT12294.1"/>
    <property type="molecule type" value="Genomic_DNA"/>
</dbReference>
<dbReference type="InterPro" id="IPR036779">
    <property type="entry name" value="LysM_dom_sf"/>
</dbReference>
<dbReference type="EC" id="3.5.1.28" evidence="4"/>
<evidence type="ECO:0000313" key="12">
    <source>
        <dbReference type="Proteomes" id="UP000004263"/>
    </source>
</evidence>
<evidence type="ECO:0000256" key="6">
    <source>
        <dbReference type="ARBA" id="ARBA00022764"/>
    </source>
</evidence>
<dbReference type="Gene3D" id="3.40.630.40">
    <property type="entry name" value="Zn-dependent exopeptidases"/>
    <property type="match status" value="1"/>
</dbReference>
<dbReference type="Gene3D" id="3.10.350.10">
    <property type="entry name" value="LysM domain"/>
    <property type="match status" value="1"/>
</dbReference>
<dbReference type="Pfam" id="PF01520">
    <property type="entry name" value="Amidase_3"/>
    <property type="match status" value="1"/>
</dbReference>
<evidence type="ECO:0000256" key="4">
    <source>
        <dbReference type="ARBA" id="ARBA00011901"/>
    </source>
</evidence>
<dbReference type="InterPro" id="IPR021731">
    <property type="entry name" value="AMIN_dom"/>
</dbReference>
<evidence type="ECO:0000259" key="10">
    <source>
        <dbReference type="PROSITE" id="PS51782"/>
    </source>
</evidence>
<keyword evidence="8" id="KW-0961">Cell wall biogenesis/degradation</keyword>
<dbReference type="Gene3D" id="2.60.40.3500">
    <property type="match status" value="1"/>
</dbReference>
<gene>
    <name evidence="11" type="ORF">RED65_15683</name>
</gene>
<dbReference type="GO" id="GO:0009253">
    <property type="term" value="P:peptidoglycan catabolic process"/>
    <property type="evidence" value="ECO:0007669"/>
    <property type="project" value="InterPro"/>
</dbReference>
<reference evidence="11 12" key="1">
    <citation type="submission" date="2006-03" db="EMBL/GenBank/DDBJ databases">
        <authorList>
            <person name="Pinhassi J."/>
            <person name="Pedros-Alio C."/>
            <person name="Ferriera S."/>
            <person name="Johnson J."/>
            <person name="Kravitz S."/>
            <person name="Halpern A."/>
            <person name="Remington K."/>
            <person name="Beeson K."/>
            <person name="Tran B."/>
            <person name="Rogers Y.-H."/>
            <person name="Friedman R."/>
            <person name="Venter J.C."/>
        </authorList>
    </citation>
    <scope>NUCLEOTIDE SEQUENCE [LARGE SCALE GENOMIC DNA]</scope>
    <source>
        <strain evidence="11 12">RED65</strain>
    </source>
</reference>
<proteinExistence type="inferred from homology"/>
<evidence type="ECO:0000256" key="1">
    <source>
        <dbReference type="ARBA" id="ARBA00001561"/>
    </source>
</evidence>
<dbReference type="PROSITE" id="PS51782">
    <property type="entry name" value="LYSM"/>
    <property type="match status" value="1"/>
</dbReference>
<dbReference type="CDD" id="cd02696">
    <property type="entry name" value="MurNAc-LAA"/>
    <property type="match status" value="1"/>
</dbReference>
<evidence type="ECO:0000256" key="5">
    <source>
        <dbReference type="ARBA" id="ARBA00022729"/>
    </source>
</evidence>
<dbReference type="Pfam" id="PF01476">
    <property type="entry name" value="LysM"/>
    <property type="match status" value="1"/>
</dbReference>
<dbReference type="HOGENOM" id="CLU_014322_2_3_6"/>
<evidence type="ECO:0000256" key="3">
    <source>
        <dbReference type="ARBA" id="ARBA00010860"/>
    </source>
</evidence>
<dbReference type="SMART" id="SM00646">
    <property type="entry name" value="Ami_3"/>
    <property type="match status" value="1"/>
</dbReference>
<protein>
    <recommendedName>
        <fullName evidence="9">N-acetylmuramoyl-L-alanine amidase AmiC</fullName>
        <ecNumber evidence="4">3.5.1.28</ecNumber>
    </recommendedName>
</protein>
<comment type="caution">
    <text evidence="11">The sequence shown here is derived from an EMBL/GenBank/DDBJ whole genome shotgun (WGS) entry which is preliminary data.</text>
</comment>
<dbReference type="Proteomes" id="UP000004263">
    <property type="component" value="Unassembled WGS sequence"/>
</dbReference>
<keyword evidence="5" id="KW-0732">Signal</keyword>
<name>Q1N270_9GAMM</name>
<dbReference type="STRING" id="207949.RED65_15683"/>
<dbReference type="Pfam" id="PF11741">
    <property type="entry name" value="AMIN"/>
    <property type="match status" value="1"/>
</dbReference>
<comment type="catalytic activity">
    <reaction evidence="1">
        <text>Hydrolyzes the link between N-acetylmuramoyl residues and L-amino acid residues in certain cell-wall glycopeptides.</text>
        <dbReference type="EC" id="3.5.1.28"/>
    </reaction>
</comment>
<dbReference type="InterPro" id="IPR002508">
    <property type="entry name" value="MurNAc-LAA_cat"/>
</dbReference>
<dbReference type="PANTHER" id="PTHR30404">
    <property type="entry name" value="N-ACETYLMURAMOYL-L-ALANINE AMIDASE"/>
    <property type="match status" value="1"/>
</dbReference>
<dbReference type="GO" id="GO:0030288">
    <property type="term" value="C:outer membrane-bounded periplasmic space"/>
    <property type="evidence" value="ECO:0007669"/>
    <property type="project" value="TreeGrafter"/>
</dbReference>
<dbReference type="RefSeq" id="WP_007018345.1">
    <property type="nucleotide sequence ID" value="NZ_CH724116.1"/>
</dbReference>
<sequence>MNIRAWNPIRLILLALSICAYSLPLLANVEGARLWHAPDGSRLVLDLDKSVEHKVFGLSEPDRLVIDIADAKLLGSFDGLPTKTGPVKNIRSGMRHGKDLRIVLDLREGVKPKSFPLLPNDQYGHRLVIDLETQSVSRTPVTISKPVLDINNQINQKRDIVIAIDAGHGGEDPGAIGHNGVYEKHIVMSISNKLAQMLEREKGFRAYLVRTGDYYIGLRERTERARKANADLFISIHADAFKSPLAKGGSVFALSQQGATSEAARWLADKENSSDLIGGVGGVSLGDKEDVLAGVLLDLSMTASLGASLDAGQTVLNSMGSVARLHKRHVEQAGFAVLKSPDIPSLLVETGFLSNPGEARKLSTRSYQQRMASAIFQGIKRYFYDTPPPGTYVASIKRSGNGMKEYIIAPGDTLSVIAEKHATSLSKLKQINGLSSSTIRVGQIIKIPAS</sequence>
<evidence type="ECO:0000256" key="8">
    <source>
        <dbReference type="ARBA" id="ARBA00023316"/>
    </source>
</evidence>
<evidence type="ECO:0000256" key="7">
    <source>
        <dbReference type="ARBA" id="ARBA00022801"/>
    </source>
</evidence>
<dbReference type="AlphaFoldDB" id="Q1N270"/>
<evidence type="ECO:0000256" key="9">
    <source>
        <dbReference type="ARBA" id="ARBA00074581"/>
    </source>
</evidence>
<dbReference type="PANTHER" id="PTHR30404:SF0">
    <property type="entry name" value="N-ACETYLMURAMOYL-L-ALANINE AMIDASE AMIC"/>
    <property type="match status" value="1"/>
</dbReference>
<dbReference type="GO" id="GO:0071555">
    <property type="term" value="P:cell wall organization"/>
    <property type="evidence" value="ECO:0007669"/>
    <property type="project" value="UniProtKB-KW"/>
</dbReference>
<evidence type="ECO:0000256" key="2">
    <source>
        <dbReference type="ARBA" id="ARBA00004418"/>
    </source>
</evidence>
<dbReference type="CDD" id="cd00118">
    <property type="entry name" value="LysM"/>
    <property type="match status" value="1"/>
</dbReference>
<dbReference type="InterPro" id="IPR018392">
    <property type="entry name" value="LysM"/>
</dbReference>
<accession>Q1N270</accession>
<keyword evidence="7" id="KW-0378">Hydrolase</keyword>
<dbReference type="FunFam" id="3.40.630.40:FF:000001">
    <property type="entry name" value="N-acetylmuramoyl-L-alanine amidase"/>
    <property type="match status" value="1"/>
</dbReference>
<organism evidence="11 12">
    <name type="scientific">Bermanella marisrubri</name>
    <dbReference type="NCBI Taxonomy" id="207949"/>
    <lineage>
        <taxon>Bacteria</taxon>
        <taxon>Pseudomonadati</taxon>
        <taxon>Pseudomonadota</taxon>
        <taxon>Gammaproteobacteria</taxon>
        <taxon>Oceanospirillales</taxon>
        <taxon>Oceanospirillaceae</taxon>
        <taxon>Bermanella</taxon>
    </lineage>
</organism>
<dbReference type="SMART" id="SM00257">
    <property type="entry name" value="LysM"/>
    <property type="match status" value="1"/>
</dbReference>
<comment type="similarity">
    <text evidence="3">Belongs to the N-acetylmuramoyl-L-alanine amidase 3 family.</text>
</comment>
<evidence type="ECO:0000313" key="11">
    <source>
        <dbReference type="EMBL" id="EAT12294.1"/>
    </source>
</evidence>
<comment type="subcellular location">
    <subcellularLocation>
        <location evidence="2">Periplasm</location>
    </subcellularLocation>
</comment>